<dbReference type="PANTHER" id="PTHR10314">
    <property type="entry name" value="CYSTATHIONINE BETA-SYNTHASE"/>
    <property type="match status" value="1"/>
</dbReference>
<comment type="caution">
    <text evidence="12">The sequence shown here is derived from an EMBL/GenBank/DDBJ whole genome shotgun (WGS) entry which is preliminary data.</text>
</comment>
<protein>
    <recommendedName>
        <fullName evidence="3">cysteine synthase</fullName>
        <ecNumber evidence="3">2.5.1.47</ecNumber>
    </recommendedName>
</protein>
<dbReference type="InterPro" id="IPR005859">
    <property type="entry name" value="CysK"/>
</dbReference>
<dbReference type="SUPFAM" id="SSF53686">
    <property type="entry name" value="Tryptophan synthase beta subunit-like PLP-dependent enzymes"/>
    <property type="match status" value="1"/>
</dbReference>
<name>W5IHC9_SCAIO</name>
<dbReference type="InterPro" id="IPR050214">
    <property type="entry name" value="Cys_Synth/Cystath_Beta-Synth"/>
</dbReference>
<comment type="cofactor">
    <cofactor evidence="1 9">
        <name>pyridoxal 5'-phosphate</name>
        <dbReference type="ChEBI" id="CHEBI:597326"/>
    </cofactor>
</comment>
<gene>
    <name evidence="12" type="ORF">HMPREF9020_00051</name>
</gene>
<organism evidence="12 13">
    <name type="scientific">Scardovia inopinata F0304</name>
    <dbReference type="NCBI Taxonomy" id="641146"/>
    <lineage>
        <taxon>Bacteria</taxon>
        <taxon>Bacillati</taxon>
        <taxon>Actinomycetota</taxon>
        <taxon>Actinomycetes</taxon>
        <taxon>Bifidobacteriales</taxon>
        <taxon>Bifidobacteriaceae</taxon>
        <taxon>Scardovia</taxon>
    </lineage>
</organism>
<dbReference type="EC" id="2.5.1.47" evidence="3"/>
<dbReference type="InterPro" id="IPR005856">
    <property type="entry name" value="Cys_synth"/>
</dbReference>
<comment type="catalytic activity">
    <reaction evidence="8">
        <text>O-acetyl-L-serine + hydrogen sulfide = L-cysteine + acetate</text>
        <dbReference type="Rhea" id="RHEA:14829"/>
        <dbReference type="ChEBI" id="CHEBI:29919"/>
        <dbReference type="ChEBI" id="CHEBI:30089"/>
        <dbReference type="ChEBI" id="CHEBI:35235"/>
        <dbReference type="ChEBI" id="CHEBI:58340"/>
        <dbReference type="EC" id="2.5.1.47"/>
    </reaction>
</comment>
<dbReference type="NCBIfam" id="TIGR01139">
    <property type="entry name" value="cysK"/>
    <property type="match status" value="1"/>
</dbReference>
<dbReference type="FunFam" id="3.40.50.1100:FF:000006">
    <property type="entry name" value="Cysteine synthase"/>
    <property type="match status" value="1"/>
</dbReference>
<dbReference type="InterPro" id="IPR036052">
    <property type="entry name" value="TrpB-like_PALP_sf"/>
</dbReference>
<keyword evidence="6 9" id="KW-0663">Pyridoxal phosphate</keyword>
<comment type="similarity">
    <text evidence="2">Belongs to the cysteine synthase/cystathionine beta-synthase family.</text>
</comment>
<dbReference type="GO" id="GO:0006535">
    <property type="term" value="P:cysteine biosynthetic process from serine"/>
    <property type="evidence" value="ECO:0007669"/>
    <property type="project" value="InterPro"/>
</dbReference>
<dbReference type="GO" id="GO:0004124">
    <property type="term" value="F:cysteine synthase activity"/>
    <property type="evidence" value="ECO:0007669"/>
    <property type="project" value="UniProtKB-EC"/>
</dbReference>
<feature type="modified residue" description="N6-(pyridoxal phosphate)lysine" evidence="10">
    <location>
        <position position="58"/>
    </location>
</feature>
<evidence type="ECO:0000256" key="5">
    <source>
        <dbReference type="ARBA" id="ARBA00022679"/>
    </source>
</evidence>
<evidence type="ECO:0000256" key="10">
    <source>
        <dbReference type="PIRSR" id="PIRSR605856-51"/>
    </source>
</evidence>
<dbReference type="eggNOG" id="COG0031">
    <property type="taxonomic scope" value="Bacteria"/>
</dbReference>
<feature type="binding site" evidence="9">
    <location>
        <position position="280"/>
    </location>
    <ligand>
        <name>pyridoxal 5'-phosphate</name>
        <dbReference type="ChEBI" id="CHEBI:597326"/>
    </ligand>
</feature>
<keyword evidence="4" id="KW-0028">Amino-acid biosynthesis</keyword>
<reference evidence="12 13" key="1">
    <citation type="submission" date="2012-01" db="EMBL/GenBank/DDBJ databases">
        <title>The Genome Sequence of Scardovia inopinata F0304.</title>
        <authorList>
            <consortium name="The Broad Institute Genome Sequencing Platform"/>
            <person name="Ward D."/>
            <person name="Earl A."/>
            <person name="Feldgarden M."/>
            <person name="Gevers D."/>
            <person name="Young S."/>
            <person name="Zeng Q."/>
            <person name="Koehrsen M."/>
            <person name="Alvarado L."/>
            <person name="Berlin A.M."/>
            <person name="Borenstein D."/>
            <person name="Chapman S.B."/>
            <person name="Chen Z."/>
            <person name="Engels R."/>
            <person name="Freedman E."/>
            <person name="Gellesch M."/>
            <person name="Goldberg J."/>
            <person name="Griggs A."/>
            <person name="Gujja S."/>
            <person name="Heilman E.R."/>
            <person name="Heiman D.I."/>
            <person name="Hepburn T.A."/>
            <person name="Howarth C."/>
            <person name="Jen D."/>
            <person name="Larson L."/>
            <person name="Mehta T."/>
            <person name="Park D."/>
            <person name="Pearson M."/>
            <person name="Richards J."/>
            <person name="Roberts A."/>
            <person name="Saif S."/>
            <person name="Shea T.D."/>
            <person name="Shenoy N."/>
            <person name="Sisk P."/>
            <person name="Stolte C."/>
            <person name="Sykes S.N."/>
            <person name="Walk T."/>
            <person name="White J."/>
            <person name="Yandava C."/>
            <person name="Izard J."/>
            <person name="Baranova O.V."/>
            <person name="Blanton J.M."/>
            <person name="Tanner A.C."/>
            <person name="Dewhirst F."/>
            <person name="Haas B."/>
            <person name="Nusbaum C."/>
            <person name="Birren B."/>
        </authorList>
    </citation>
    <scope>NUCLEOTIDE SEQUENCE [LARGE SCALE GENOMIC DNA]</scope>
    <source>
        <strain evidence="12 13">F0304</strain>
    </source>
</reference>
<evidence type="ECO:0000256" key="9">
    <source>
        <dbReference type="PIRSR" id="PIRSR605856-50"/>
    </source>
</evidence>
<evidence type="ECO:0000256" key="6">
    <source>
        <dbReference type="ARBA" id="ARBA00022898"/>
    </source>
</evidence>
<proteinExistence type="inferred from homology"/>
<evidence type="ECO:0000256" key="1">
    <source>
        <dbReference type="ARBA" id="ARBA00001933"/>
    </source>
</evidence>
<feature type="binding site" evidence="9">
    <location>
        <begin position="192"/>
        <end position="196"/>
    </location>
    <ligand>
        <name>pyridoxal 5'-phosphate</name>
        <dbReference type="ChEBI" id="CHEBI:597326"/>
    </ligand>
</feature>
<feature type="binding site" evidence="9">
    <location>
        <position position="88"/>
    </location>
    <ligand>
        <name>pyridoxal 5'-phosphate</name>
        <dbReference type="ChEBI" id="CHEBI:597326"/>
    </ligand>
</feature>
<keyword evidence="7" id="KW-0198">Cysteine biosynthesis</keyword>
<sequence>MTAADGQKNSVKNPVKKSITELIGNTPLVEFVHVEKEKNLKARIFGKVESFNLTGSTKDRAALYMIEDAECKGKLKPGATIVEPTSGNTGIGLSAIGRAKGYKVIIVMPETMSVERQRLMKAYGAEIVLTEGSKAISGSIAKAKELVEEIDGAFMPDQFSNPANARAHYETTGPEIWRDMDGSVDIFVSAVGTGGTITGAGRYLKEQNPQVKVVAVEPDASPVLSGGKPGPHKIQGIGTGFVPAVLDTSVFDEVIRVTNEDAFAVGAELGRKEGLLSGISSGAAVKAALELAGREENAGKKIVVILPDSGDRYLSTPLFA</sequence>
<dbReference type="Proteomes" id="UP000005777">
    <property type="component" value="Unassembled WGS sequence"/>
</dbReference>
<dbReference type="Pfam" id="PF00291">
    <property type="entry name" value="PALP"/>
    <property type="match status" value="1"/>
</dbReference>
<evidence type="ECO:0000313" key="13">
    <source>
        <dbReference type="Proteomes" id="UP000005777"/>
    </source>
</evidence>
<dbReference type="InterPro" id="IPR001926">
    <property type="entry name" value="TrpB-like_PALP"/>
</dbReference>
<keyword evidence="5" id="KW-0808">Transferase</keyword>
<accession>W5IHC9</accession>
<evidence type="ECO:0000256" key="4">
    <source>
        <dbReference type="ARBA" id="ARBA00022605"/>
    </source>
</evidence>
<evidence type="ECO:0000256" key="8">
    <source>
        <dbReference type="ARBA" id="ARBA00047931"/>
    </source>
</evidence>
<dbReference type="NCBIfam" id="TIGR01136">
    <property type="entry name" value="cysKM"/>
    <property type="match status" value="1"/>
</dbReference>
<evidence type="ECO:0000313" key="12">
    <source>
        <dbReference type="EMBL" id="EFG26432.1"/>
    </source>
</evidence>
<evidence type="ECO:0000256" key="7">
    <source>
        <dbReference type="ARBA" id="ARBA00023192"/>
    </source>
</evidence>
<dbReference type="EMBL" id="ADCX01000001">
    <property type="protein sequence ID" value="EFG26432.1"/>
    <property type="molecule type" value="Genomic_DNA"/>
</dbReference>
<dbReference type="CDD" id="cd01561">
    <property type="entry name" value="CBS_like"/>
    <property type="match status" value="1"/>
</dbReference>
<dbReference type="AlphaFoldDB" id="W5IHC9"/>
<dbReference type="RefSeq" id="WP_006292383.1">
    <property type="nucleotide sequence ID" value="NZ_GG770225.1"/>
</dbReference>
<evidence type="ECO:0000256" key="3">
    <source>
        <dbReference type="ARBA" id="ARBA00012681"/>
    </source>
</evidence>
<dbReference type="Gene3D" id="3.40.50.1100">
    <property type="match status" value="2"/>
</dbReference>
<evidence type="ECO:0000259" key="11">
    <source>
        <dbReference type="Pfam" id="PF00291"/>
    </source>
</evidence>
<keyword evidence="13" id="KW-1185">Reference proteome</keyword>
<dbReference type="HOGENOM" id="CLU_021018_1_0_11"/>
<feature type="domain" description="Tryptophan synthase beta chain-like PALP" evidence="11">
    <location>
        <begin position="19"/>
        <end position="308"/>
    </location>
</feature>
<evidence type="ECO:0000256" key="2">
    <source>
        <dbReference type="ARBA" id="ARBA00007103"/>
    </source>
</evidence>